<dbReference type="Gene3D" id="1.10.8.430">
    <property type="entry name" value="Helical domain of apoptotic protease-activating factors"/>
    <property type="match status" value="1"/>
</dbReference>
<dbReference type="InterPro" id="IPR042197">
    <property type="entry name" value="Apaf_helical"/>
</dbReference>
<dbReference type="Gramene" id="ERN19580">
    <property type="protein sequence ID" value="ERN19580"/>
    <property type="gene ID" value="AMTR_s00062p00106150"/>
</dbReference>
<evidence type="ECO:0000259" key="4">
    <source>
        <dbReference type="Pfam" id="PF00931"/>
    </source>
</evidence>
<keyword evidence="2" id="KW-0067">ATP-binding</keyword>
<dbReference type="SUPFAM" id="SSF52540">
    <property type="entry name" value="P-loop containing nucleoside triphosphate hydrolases"/>
    <property type="match status" value="1"/>
</dbReference>
<proteinExistence type="predicted"/>
<dbReference type="Pfam" id="PF23559">
    <property type="entry name" value="WHD_DRP"/>
    <property type="match status" value="1"/>
</dbReference>
<evidence type="ECO:0000256" key="1">
    <source>
        <dbReference type="ARBA" id="ARBA00022821"/>
    </source>
</evidence>
<keyword evidence="2" id="KW-0547">Nucleotide-binding</keyword>
<keyword evidence="1" id="KW-0611">Plant defense</keyword>
<keyword evidence="3" id="KW-0175">Coiled coil</keyword>
<dbReference type="HOGENOM" id="CLU_039448_0_0_1"/>
<feature type="domain" description="Disease resistance protein winged helix" evidence="5">
    <location>
        <begin position="269"/>
        <end position="335"/>
    </location>
</feature>
<dbReference type="PANTHER" id="PTHR33463:SF209">
    <property type="entry name" value="DISEASE RESISTANCE PROTEIN RPS2-LIKE"/>
    <property type="match status" value="1"/>
</dbReference>
<dbReference type="Proteomes" id="UP000017836">
    <property type="component" value="Unassembled WGS sequence"/>
</dbReference>
<accession>U5DBL2</accession>
<reference evidence="7" key="1">
    <citation type="journal article" date="2013" name="Science">
        <title>The Amborella genome and the evolution of flowering plants.</title>
        <authorList>
            <consortium name="Amborella Genome Project"/>
        </authorList>
    </citation>
    <scope>NUCLEOTIDE SEQUENCE [LARGE SCALE GENOMIC DNA]</scope>
</reference>
<dbReference type="PANTHER" id="PTHR33463">
    <property type="entry name" value="NB-ARC DOMAIN-CONTAINING PROTEIN-RELATED"/>
    <property type="match status" value="1"/>
</dbReference>
<feature type="coiled-coil region" evidence="3">
    <location>
        <begin position="33"/>
        <end position="60"/>
    </location>
</feature>
<organism evidence="6 7">
    <name type="scientific">Amborella trichopoda</name>
    <dbReference type="NCBI Taxonomy" id="13333"/>
    <lineage>
        <taxon>Eukaryota</taxon>
        <taxon>Viridiplantae</taxon>
        <taxon>Streptophyta</taxon>
        <taxon>Embryophyta</taxon>
        <taxon>Tracheophyta</taxon>
        <taxon>Spermatophyta</taxon>
        <taxon>Magnoliopsida</taxon>
        <taxon>Amborellales</taxon>
        <taxon>Amborellaceae</taxon>
        <taxon>Amborella</taxon>
    </lineage>
</organism>
<dbReference type="InterPro" id="IPR002182">
    <property type="entry name" value="NB-ARC"/>
</dbReference>
<dbReference type="EMBL" id="KI392068">
    <property type="protein sequence ID" value="ERN19580.1"/>
    <property type="molecule type" value="Genomic_DNA"/>
</dbReference>
<name>U5DBL2_AMBTC</name>
<dbReference type="GO" id="GO:0043531">
    <property type="term" value="F:ADP binding"/>
    <property type="evidence" value="ECO:0007669"/>
    <property type="project" value="InterPro"/>
</dbReference>
<evidence type="ECO:0000313" key="7">
    <source>
        <dbReference type="Proteomes" id="UP000017836"/>
    </source>
</evidence>
<dbReference type="AlphaFoldDB" id="U5DBL2"/>
<dbReference type="InterPro" id="IPR027417">
    <property type="entry name" value="P-loop_NTPase"/>
</dbReference>
<evidence type="ECO:0000259" key="5">
    <source>
        <dbReference type="Pfam" id="PF23559"/>
    </source>
</evidence>
<evidence type="ECO:0000313" key="6">
    <source>
        <dbReference type="EMBL" id="ERN19580.1"/>
    </source>
</evidence>
<protein>
    <submittedName>
        <fullName evidence="6">Uncharacterized protein</fullName>
    </submittedName>
</protein>
<dbReference type="GO" id="GO:0005524">
    <property type="term" value="F:ATP binding"/>
    <property type="evidence" value="ECO:0007669"/>
    <property type="project" value="UniProtKB-KW"/>
</dbReference>
<dbReference type="Pfam" id="PF00931">
    <property type="entry name" value="NB-ARC"/>
    <property type="match status" value="1"/>
</dbReference>
<dbReference type="InterPro" id="IPR050905">
    <property type="entry name" value="Plant_NBS-LRR"/>
</dbReference>
<dbReference type="eggNOG" id="KOG4658">
    <property type="taxonomic scope" value="Eukaryota"/>
</dbReference>
<feature type="domain" description="NB-ARC" evidence="4">
    <location>
        <begin position="153"/>
        <end position="209"/>
    </location>
</feature>
<dbReference type="InterPro" id="IPR058922">
    <property type="entry name" value="WHD_DRP"/>
</dbReference>
<evidence type="ECO:0000256" key="2">
    <source>
        <dbReference type="ARBA" id="ARBA00022840"/>
    </source>
</evidence>
<keyword evidence="7" id="KW-1185">Reference proteome</keyword>
<evidence type="ECO:0000256" key="3">
    <source>
        <dbReference type="SAM" id="Coils"/>
    </source>
</evidence>
<gene>
    <name evidence="6" type="ORF">AMTR_s00062p00106150</name>
</gene>
<sequence length="422" mass="47546">MSIIINPLAEIAKILVSPLIRQIGYLISSKSNARDLALENERLKARRSDLMREVEAAERNGNMATSEAQVWFKRAEDLQKEADKVIDTYNEKKSCCGGGFVQIAPPTTSWERMQQSNFQKSQLTLMERIQFIGPWMHHHNWGERCLWHHSQLDLKIIGVPQPDPHNRCKVIITTRFLDVCNEMDTDKTKKVDVLNVEDSWNLFHKIVGEVVDFPTIEPLALEVIEECGGLPLAIITVASAMKGKSSIPIWKNALRALRGASPEIKGMEPQDYAISKEQLVEYWIWEGFIGGVDSIEDAKNKGHALIESLIDSCMVERVPGDDTLVMLHDVIRDLAIWISSSSGEVGKFVMEAGLGLKEARKGREWKDAERISLFLNEIERLPNRLECSLPNTDTAAKQNIGEHSRWLLSMYGSPQGGGSQFD</sequence>